<evidence type="ECO:0000256" key="5">
    <source>
        <dbReference type="ARBA" id="ARBA00022801"/>
    </source>
</evidence>
<comment type="similarity">
    <text evidence="2 8">Belongs to the peptidase M16 family.</text>
</comment>
<proteinExistence type="inferred from homology"/>
<dbReference type="EMBL" id="JBHUMA010000006">
    <property type="protein sequence ID" value="MFD2599248.1"/>
    <property type="molecule type" value="Genomic_DNA"/>
</dbReference>
<dbReference type="SUPFAM" id="SSF63411">
    <property type="entry name" value="LuxS/MPP-like metallohydrolase"/>
    <property type="match status" value="4"/>
</dbReference>
<dbReference type="RefSeq" id="WP_380869374.1">
    <property type="nucleotide sequence ID" value="NZ_JBHUMA010000006.1"/>
</dbReference>
<evidence type="ECO:0000256" key="7">
    <source>
        <dbReference type="ARBA" id="ARBA00023049"/>
    </source>
</evidence>
<evidence type="ECO:0000256" key="4">
    <source>
        <dbReference type="ARBA" id="ARBA00022723"/>
    </source>
</evidence>
<feature type="signal peptide" evidence="9">
    <location>
        <begin position="1"/>
        <end position="24"/>
    </location>
</feature>
<keyword evidence="5" id="KW-0378">Hydrolase</keyword>
<keyword evidence="3" id="KW-0645">Protease</keyword>
<keyword evidence="9" id="KW-0732">Signal</keyword>
<dbReference type="Pfam" id="PF00675">
    <property type="entry name" value="Peptidase_M16"/>
    <property type="match status" value="1"/>
</dbReference>
<dbReference type="InterPro" id="IPR011765">
    <property type="entry name" value="Pept_M16_N"/>
</dbReference>
<evidence type="ECO:0000256" key="2">
    <source>
        <dbReference type="ARBA" id="ARBA00007261"/>
    </source>
</evidence>
<dbReference type="InterPro" id="IPR011249">
    <property type="entry name" value="Metalloenz_LuxS/M16"/>
</dbReference>
<comment type="cofactor">
    <cofactor evidence="1">
        <name>Zn(2+)</name>
        <dbReference type="ChEBI" id="CHEBI:29105"/>
    </cofactor>
</comment>
<keyword evidence="13" id="KW-1185">Reference proteome</keyword>
<feature type="domain" description="Peptidase M16 N-terminal" evidence="10">
    <location>
        <begin position="71"/>
        <end position="190"/>
    </location>
</feature>
<feature type="domain" description="Peptidase M16 C-terminal" evidence="11">
    <location>
        <begin position="229"/>
        <end position="410"/>
    </location>
</feature>
<dbReference type="InterPro" id="IPR050626">
    <property type="entry name" value="Peptidase_M16"/>
</dbReference>
<evidence type="ECO:0000256" key="1">
    <source>
        <dbReference type="ARBA" id="ARBA00001947"/>
    </source>
</evidence>
<evidence type="ECO:0000259" key="10">
    <source>
        <dbReference type="Pfam" id="PF00675"/>
    </source>
</evidence>
<dbReference type="PANTHER" id="PTHR43690:SF34">
    <property type="entry name" value="ZINC PROTEASE PQQL-LIKE"/>
    <property type="match status" value="1"/>
</dbReference>
<comment type="caution">
    <text evidence="12">The sequence shown here is derived from an EMBL/GenBank/DDBJ whole genome shotgun (WGS) entry which is preliminary data.</text>
</comment>
<evidence type="ECO:0000256" key="9">
    <source>
        <dbReference type="SAM" id="SignalP"/>
    </source>
</evidence>
<keyword evidence="4" id="KW-0479">Metal-binding</keyword>
<evidence type="ECO:0000256" key="6">
    <source>
        <dbReference type="ARBA" id="ARBA00022833"/>
    </source>
</evidence>
<dbReference type="PANTHER" id="PTHR43690">
    <property type="entry name" value="NARDILYSIN"/>
    <property type="match status" value="1"/>
</dbReference>
<sequence>MTLNRKLILLLAIASSVSSLPNYAEANNNTLKTETSFSVKNFWKQQTVTDSLPLDPKVKVATLPNGFTYYIVQNSEPKDRVIMYLANKVGSILETDSQQGLAHFLEHMNFNGTTHFPKNELVDYLQKAGVRFGADLNAYTSFTETVYQLPIPSNQPELLENGLLIMRDWANGALLEAEEIDQERGVILEEKRQRGGLSARIQEQTFPLVTNNSLYAKRMPIGTEEILKNFDYEEIRSFHRNWYRPELQALIVVGDIDPQEIEKRIVAHFSPLENPKNAPKHFVPKIELNGENHFLGFSDKEVTSTSLQIMYKKPEFNIVKAGDYRTSLTKSLYAQLVNTRLRELLRESATPFLSANIGSGAMLGGLESNSIQIGPKPGKLQESIALVYGVLKQVEEFGFTEAEINRAKENYKTMLARNAAEIDKTPSKSYVEELLNHFLKGTPSPSFDYVYPILTKNIEEIQSADLIAHSSDFFQEGNRDIVLVTGQDSEDAASESDILAWIETASKQEVTAYTEEAVDDKLIKELPAPGSITKREEDTKIGTKTWTLSNGVKVIVKPTDFKNDEIQFTSYSPGGFSLYEKSDYQSATNAVSIVTSSGLGNFNSLQLGRYLNGKSVSVAPFINEIGEGIRGSANKESLETAFQLIHAYFYQSRLDKDINKASIERSKISLANRLNNPSAIFSDSISHILYRGDERRTGATIEKLEQVNLDRAWEIYKDRFADASDFTFVFVGNLDEKVLESYLEQYIATLPNLGRKENFRDAGPHPLKKGISVDIRKGSEEKSTVAMAYLGDYKYEEHDNLLMQALSACIDIKLIERLREKEGGVYSINVSPSLIQNPKNRFALNISFTTDPQLVDKLTNAAKEEIKLIKKNGPSEADVEKFIAERLLSSKQNLRNNGFWLSYLLSSSIDGLDADRVLTSDERLKTITAKDIQRIANKYLKDKNLFQFVHYPETAK</sequence>
<evidence type="ECO:0000313" key="12">
    <source>
        <dbReference type="EMBL" id="MFD2599248.1"/>
    </source>
</evidence>
<accession>A0ABW5NKT4</accession>
<evidence type="ECO:0000313" key="13">
    <source>
        <dbReference type="Proteomes" id="UP001597393"/>
    </source>
</evidence>
<evidence type="ECO:0000256" key="3">
    <source>
        <dbReference type="ARBA" id="ARBA00022670"/>
    </source>
</evidence>
<dbReference type="InterPro" id="IPR007863">
    <property type="entry name" value="Peptidase_M16_C"/>
</dbReference>
<dbReference type="PROSITE" id="PS00143">
    <property type="entry name" value="INSULINASE"/>
    <property type="match status" value="1"/>
</dbReference>
<evidence type="ECO:0000259" key="11">
    <source>
        <dbReference type="Pfam" id="PF05193"/>
    </source>
</evidence>
<feature type="chain" id="PRO_5046047891" evidence="9">
    <location>
        <begin position="25"/>
        <end position="956"/>
    </location>
</feature>
<feature type="domain" description="Peptidase M16 C-terminal" evidence="11">
    <location>
        <begin position="708"/>
        <end position="881"/>
    </location>
</feature>
<dbReference type="Gene3D" id="3.30.830.10">
    <property type="entry name" value="Metalloenzyme, LuxS/M16 peptidase-like"/>
    <property type="match status" value="4"/>
</dbReference>
<name>A0ABW5NKT4_9SPHI</name>
<keyword evidence="6" id="KW-0862">Zinc</keyword>
<dbReference type="Proteomes" id="UP001597393">
    <property type="component" value="Unassembled WGS sequence"/>
</dbReference>
<keyword evidence="7" id="KW-0482">Metalloprotease</keyword>
<organism evidence="12 13">
    <name type="scientific">Sphingobacterium corticis</name>
    <dbReference type="NCBI Taxonomy" id="1812823"/>
    <lineage>
        <taxon>Bacteria</taxon>
        <taxon>Pseudomonadati</taxon>
        <taxon>Bacteroidota</taxon>
        <taxon>Sphingobacteriia</taxon>
        <taxon>Sphingobacteriales</taxon>
        <taxon>Sphingobacteriaceae</taxon>
        <taxon>Sphingobacterium</taxon>
    </lineage>
</organism>
<evidence type="ECO:0000256" key="8">
    <source>
        <dbReference type="RuleBase" id="RU004447"/>
    </source>
</evidence>
<reference evidence="13" key="1">
    <citation type="journal article" date="2019" name="Int. J. Syst. Evol. Microbiol.">
        <title>The Global Catalogue of Microorganisms (GCM) 10K type strain sequencing project: providing services to taxonomists for standard genome sequencing and annotation.</title>
        <authorList>
            <consortium name="The Broad Institute Genomics Platform"/>
            <consortium name="The Broad Institute Genome Sequencing Center for Infectious Disease"/>
            <person name="Wu L."/>
            <person name="Ma J."/>
        </authorList>
    </citation>
    <scope>NUCLEOTIDE SEQUENCE [LARGE SCALE GENOMIC DNA]</scope>
    <source>
        <strain evidence="13">KCTC 42248</strain>
    </source>
</reference>
<dbReference type="InterPro" id="IPR001431">
    <property type="entry name" value="Pept_M16_Zn_BS"/>
</dbReference>
<dbReference type="Pfam" id="PF05193">
    <property type="entry name" value="Peptidase_M16_C"/>
    <property type="match status" value="2"/>
</dbReference>
<gene>
    <name evidence="12" type="ORF">ACFSQ3_09810</name>
</gene>
<protein>
    <submittedName>
        <fullName evidence="12">M16 family metallopeptidase</fullName>
    </submittedName>
</protein>